<accession>E1ZGJ1</accession>
<evidence type="ECO:0000256" key="2">
    <source>
        <dbReference type="SAM" id="SignalP"/>
    </source>
</evidence>
<keyword evidence="2" id="KW-0732">Signal</keyword>
<dbReference type="Pfam" id="PF04832">
    <property type="entry name" value="SOUL"/>
    <property type="match status" value="2"/>
</dbReference>
<dbReference type="OrthoDB" id="509787at2759"/>
<evidence type="ECO:0000256" key="1">
    <source>
        <dbReference type="ARBA" id="ARBA00009817"/>
    </source>
</evidence>
<dbReference type="KEGG" id="cvr:CHLNCDRAFT_134690"/>
<evidence type="ECO:0000313" key="4">
    <source>
        <dbReference type="Proteomes" id="UP000008141"/>
    </source>
</evidence>
<feature type="signal peptide" evidence="2">
    <location>
        <begin position="1"/>
        <end position="20"/>
    </location>
</feature>
<dbReference type="Gene3D" id="3.20.80.10">
    <property type="entry name" value="Regulatory factor, effector binding domain"/>
    <property type="match status" value="1"/>
</dbReference>
<protein>
    <recommendedName>
        <fullName evidence="5">Heme-binding protein 2</fullName>
    </recommendedName>
</protein>
<dbReference type="EMBL" id="GL433846">
    <property type="protein sequence ID" value="EFN54942.1"/>
    <property type="molecule type" value="Genomic_DNA"/>
</dbReference>
<organism evidence="4">
    <name type="scientific">Chlorella variabilis</name>
    <name type="common">Green alga</name>
    <dbReference type="NCBI Taxonomy" id="554065"/>
    <lineage>
        <taxon>Eukaryota</taxon>
        <taxon>Viridiplantae</taxon>
        <taxon>Chlorophyta</taxon>
        <taxon>core chlorophytes</taxon>
        <taxon>Trebouxiophyceae</taxon>
        <taxon>Chlorellales</taxon>
        <taxon>Chlorellaceae</taxon>
        <taxon>Chlorella clade</taxon>
        <taxon>Chlorella</taxon>
    </lineage>
</organism>
<dbReference type="SUPFAM" id="SSF55136">
    <property type="entry name" value="Probable bacterial effector-binding domain"/>
    <property type="match status" value="1"/>
</dbReference>
<dbReference type="AlphaFoldDB" id="E1ZGJ1"/>
<comment type="similarity">
    <text evidence="1">Belongs to the HEBP family.</text>
</comment>
<evidence type="ECO:0008006" key="5">
    <source>
        <dbReference type="Google" id="ProtNLM"/>
    </source>
</evidence>
<dbReference type="PANTHER" id="PTHR11220">
    <property type="entry name" value="HEME-BINDING PROTEIN-RELATED"/>
    <property type="match status" value="1"/>
</dbReference>
<dbReference type="InterPro" id="IPR011256">
    <property type="entry name" value="Reg_factor_effector_dom_sf"/>
</dbReference>
<proteinExistence type="inferred from homology"/>
<dbReference type="RefSeq" id="XP_005847044.1">
    <property type="nucleotide sequence ID" value="XM_005846982.1"/>
</dbReference>
<gene>
    <name evidence="3" type="ORF">CHLNCDRAFT_134690</name>
</gene>
<name>E1ZGJ1_CHLVA</name>
<dbReference type="InParanoid" id="E1ZGJ1"/>
<dbReference type="PANTHER" id="PTHR11220:SF1">
    <property type="entry name" value="HEME-BINDING PROTEIN 2"/>
    <property type="match status" value="1"/>
</dbReference>
<sequence>MRSLPACLLLLAACLASARALDLLDPTAVVEELSQHSQGLERWKRPEFCGKMDCPPFRTKKHTDNYDVRKYDAGKWVVTNTTGSKFELAYTQAVSKLLKYFKSGNDKEETIDVTTPTLAELKLDKEGKSAGQDYSFSLWIPEEFQARTRRRPRPTCLPRLRWEAGNCGHMEDTPQPTDSDVKIVAYESITVYVRVFGGFATEGTILEQTRSLQNMLQDEERDFADDVVWAAVYDPVQKLLRRHNEASSEGSNVCVHIPYAAKKS</sequence>
<dbReference type="InterPro" id="IPR006917">
    <property type="entry name" value="SOUL_heme-bd"/>
</dbReference>
<dbReference type="GeneID" id="17354356"/>
<feature type="chain" id="PRO_5003156287" description="Heme-binding protein 2" evidence="2">
    <location>
        <begin position="21"/>
        <end position="264"/>
    </location>
</feature>
<dbReference type="Proteomes" id="UP000008141">
    <property type="component" value="Unassembled WGS sequence"/>
</dbReference>
<reference evidence="3 4" key="1">
    <citation type="journal article" date="2010" name="Plant Cell">
        <title>The Chlorella variabilis NC64A genome reveals adaptation to photosymbiosis, coevolution with viruses, and cryptic sex.</title>
        <authorList>
            <person name="Blanc G."/>
            <person name="Duncan G."/>
            <person name="Agarkova I."/>
            <person name="Borodovsky M."/>
            <person name="Gurnon J."/>
            <person name="Kuo A."/>
            <person name="Lindquist E."/>
            <person name="Lucas S."/>
            <person name="Pangilinan J."/>
            <person name="Polle J."/>
            <person name="Salamov A."/>
            <person name="Terry A."/>
            <person name="Yamada T."/>
            <person name="Dunigan D.D."/>
            <person name="Grigoriev I.V."/>
            <person name="Claverie J.M."/>
            <person name="Van Etten J.L."/>
        </authorList>
    </citation>
    <scope>NUCLEOTIDE SEQUENCE [LARGE SCALE GENOMIC DNA]</scope>
    <source>
        <strain evidence="3 4">NC64A</strain>
    </source>
</reference>
<keyword evidence="4" id="KW-1185">Reference proteome</keyword>
<evidence type="ECO:0000313" key="3">
    <source>
        <dbReference type="EMBL" id="EFN54942.1"/>
    </source>
</evidence>